<evidence type="ECO:0000256" key="5">
    <source>
        <dbReference type="ARBA" id="ARBA00022617"/>
    </source>
</evidence>
<feature type="domain" description="Cytochrome b561 bacterial/Ni-hydrogenase" evidence="13">
    <location>
        <begin position="14"/>
        <end position="202"/>
    </location>
</feature>
<evidence type="ECO:0000256" key="8">
    <source>
        <dbReference type="ARBA" id="ARBA00022982"/>
    </source>
</evidence>
<dbReference type="GO" id="GO:0020037">
    <property type="term" value="F:heme binding"/>
    <property type="evidence" value="ECO:0007669"/>
    <property type="project" value="TreeGrafter"/>
</dbReference>
<evidence type="ECO:0000259" key="13">
    <source>
        <dbReference type="Pfam" id="PF01292"/>
    </source>
</evidence>
<evidence type="ECO:0000256" key="9">
    <source>
        <dbReference type="ARBA" id="ARBA00022989"/>
    </source>
</evidence>
<dbReference type="SUPFAM" id="SSF81342">
    <property type="entry name" value="Transmembrane di-heme cytochromes"/>
    <property type="match status" value="1"/>
</dbReference>
<protein>
    <recommendedName>
        <fullName evidence="13">Cytochrome b561 bacterial/Ni-hydrogenase domain-containing protein</fullName>
    </recommendedName>
</protein>
<dbReference type="EMBL" id="BSEC01000001">
    <property type="protein sequence ID" value="GLI92402.1"/>
    <property type="molecule type" value="Genomic_DNA"/>
</dbReference>
<comment type="caution">
    <text evidence="14">The sequence shown here is derived from an EMBL/GenBank/DDBJ whole genome shotgun (WGS) entry which is preliminary data.</text>
</comment>
<dbReference type="Pfam" id="PF01292">
    <property type="entry name" value="Ni_hydr_CYTB"/>
    <property type="match status" value="1"/>
</dbReference>
<evidence type="ECO:0000256" key="4">
    <source>
        <dbReference type="ARBA" id="ARBA00022475"/>
    </source>
</evidence>
<name>A0A9W6GSS1_9HYPH</name>
<keyword evidence="5" id="KW-0349">Heme</keyword>
<gene>
    <name evidence="14" type="ORF">LMG27198_13940</name>
</gene>
<dbReference type="InterPro" id="IPR011577">
    <property type="entry name" value="Cyt_b561_bac/Ni-Hgenase"/>
</dbReference>
<dbReference type="InterPro" id="IPR016174">
    <property type="entry name" value="Di-haem_cyt_TM"/>
</dbReference>
<keyword evidence="4" id="KW-1003">Cell membrane</keyword>
<keyword evidence="9 12" id="KW-1133">Transmembrane helix</keyword>
<sequence length="216" mass="24362">MVEGALKQPKGKIVHPLFVRVTHWINAFAAIAMLMSGLRIYNAAPLYEFRFPPEVTLGGWLAGALAWHFAAMWLLALNGLAYLAYGVFSGHFLRKMFNFGAMAAYRNIRLEMKRLLFHGTGEYNLVQRVLYVIVICDLFLLFLTGLAMWKPVQLQELTAFFGGYDQARHVHFLGMTILAMFIVVHVSVALAIKGTITSMITGRLPTTPQDERPTRK</sequence>
<feature type="transmembrane region" description="Helical" evidence="12">
    <location>
        <begin position="129"/>
        <end position="149"/>
    </location>
</feature>
<dbReference type="GO" id="GO:0009055">
    <property type="term" value="F:electron transfer activity"/>
    <property type="evidence" value="ECO:0007669"/>
    <property type="project" value="InterPro"/>
</dbReference>
<keyword evidence="6 12" id="KW-0812">Transmembrane</keyword>
<evidence type="ECO:0000256" key="12">
    <source>
        <dbReference type="SAM" id="Phobius"/>
    </source>
</evidence>
<dbReference type="GO" id="GO:0005886">
    <property type="term" value="C:plasma membrane"/>
    <property type="evidence" value="ECO:0007669"/>
    <property type="project" value="UniProtKB-SubCell"/>
</dbReference>
<evidence type="ECO:0000256" key="6">
    <source>
        <dbReference type="ARBA" id="ARBA00022692"/>
    </source>
</evidence>
<dbReference type="AlphaFoldDB" id="A0A9W6GSS1"/>
<feature type="transmembrane region" description="Helical" evidence="12">
    <location>
        <begin position="61"/>
        <end position="88"/>
    </location>
</feature>
<dbReference type="PANTHER" id="PTHR30485">
    <property type="entry name" value="NI/FE-HYDROGENASE 1 B-TYPE CYTOCHROME SUBUNIT"/>
    <property type="match status" value="1"/>
</dbReference>
<reference evidence="14" key="1">
    <citation type="journal article" date="2023" name="Int. J. Syst. Evol. Microbiol.">
        <title>Methylocystis iwaonis sp. nov., a type II methane-oxidizing bacterium from surface soil of a rice paddy field in Japan, and emended description of the genus Methylocystis (ex Whittenbury et al. 1970) Bowman et al. 1993.</title>
        <authorList>
            <person name="Kaise H."/>
            <person name="Sawadogo J.B."/>
            <person name="Alam M.S."/>
            <person name="Ueno C."/>
            <person name="Dianou D."/>
            <person name="Shinjo R."/>
            <person name="Asakawa S."/>
        </authorList>
    </citation>
    <scope>NUCLEOTIDE SEQUENCE</scope>
    <source>
        <strain evidence="14">LMG27198</strain>
    </source>
</reference>
<feature type="transmembrane region" description="Helical" evidence="12">
    <location>
        <begin position="21"/>
        <end position="41"/>
    </location>
</feature>
<evidence type="ECO:0000256" key="7">
    <source>
        <dbReference type="ARBA" id="ARBA00022723"/>
    </source>
</evidence>
<comment type="subcellular location">
    <subcellularLocation>
        <location evidence="1">Cell membrane</location>
        <topology evidence="1">Multi-pass membrane protein</topology>
    </subcellularLocation>
</comment>
<organism evidence="14 15">
    <name type="scientific">Methylocystis echinoides</name>
    <dbReference type="NCBI Taxonomy" id="29468"/>
    <lineage>
        <taxon>Bacteria</taxon>
        <taxon>Pseudomonadati</taxon>
        <taxon>Pseudomonadota</taxon>
        <taxon>Alphaproteobacteria</taxon>
        <taxon>Hyphomicrobiales</taxon>
        <taxon>Methylocystaceae</taxon>
        <taxon>Methylocystis</taxon>
    </lineage>
</organism>
<evidence type="ECO:0000256" key="11">
    <source>
        <dbReference type="ARBA" id="ARBA00023136"/>
    </source>
</evidence>
<evidence type="ECO:0000313" key="15">
    <source>
        <dbReference type="Proteomes" id="UP001144323"/>
    </source>
</evidence>
<dbReference type="PRINTS" id="PR00161">
    <property type="entry name" value="NIHGNASECYTB"/>
</dbReference>
<feature type="transmembrane region" description="Helical" evidence="12">
    <location>
        <begin position="169"/>
        <end position="192"/>
    </location>
</feature>
<keyword evidence="7" id="KW-0479">Metal-binding</keyword>
<dbReference type="InterPro" id="IPR051542">
    <property type="entry name" value="Hydrogenase_cytochrome"/>
</dbReference>
<evidence type="ECO:0000256" key="3">
    <source>
        <dbReference type="ARBA" id="ARBA00022448"/>
    </source>
</evidence>
<dbReference type="GO" id="GO:0022904">
    <property type="term" value="P:respiratory electron transport chain"/>
    <property type="evidence" value="ECO:0007669"/>
    <property type="project" value="InterPro"/>
</dbReference>
<keyword evidence="8" id="KW-0249">Electron transport</keyword>
<evidence type="ECO:0000313" key="14">
    <source>
        <dbReference type="EMBL" id="GLI92402.1"/>
    </source>
</evidence>
<accession>A0A9W6GSS1</accession>
<dbReference type="Proteomes" id="UP001144323">
    <property type="component" value="Unassembled WGS sequence"/>
</dbReference>
<evidence type="ECO:0000256" key="1">
    <source>
        <dbReference type="ARBA" id="ARBA00004651"/>
    </source>
</evidence>
<dbReference type="PANTHER" id="PTHR30485:SF1">
    <property type="entry name" value="CYTOCHROME YDHU-RELATED"/>
    <property type="match status" value="1"/>
</dbReference>
<proteinExistence type="inferred from homology"/>
<keyword evidence="10" id="KW-0408">Iron</keyword>
<evidence type="ECO:0000256" key="2">
    <source>
        <dbReference type="ARBA" id="ARBA00008622"/>
    </source>
</evidence>
<dbReference type="Gene3D" id="1.20.950.20">
    <property type="entry name" value="Transmembrane di-heme cytochromes, Chain C"/>
    <property type="match status" value="1"/>
</dbReference>
<keyword evidence="11 12" id="KW-0472">Membrane</keyword>
<dbReference type="RefSeq" id="WP_281801602.1">
    <property type="nucleotide sequence ID" value="NZ_BSEC01000001.1"/>
</dbReference>
<dbReference type="GO" id="GO:0005506">
    <property type="term" value="F:iron ion binding"/>
    <property type="evidence" value="ECO:0007669"/>
    <property type="project" value="InterPro"/>
</dbReference>
<keyword evidence="3" id="KW-0813">Transport</keyword>
<evidence type="ECO:0000256" key="10">
    <source>
        <dbReference type="ARBA" id="ARBA00023004"/>
    </source>
</evidence>
<keyword evidence="15" id="KW-1185">Reference proteome</keyword>
<comment type="similarity">
    <text evidence="2">Belongs to the HupC/HyaC/HydC family.</text>
</comment>
<dbReference type="InterPro" id="IPR000516">
    <property type="entry name" value="Ni-dep_Hydgase_cyt-B"/>
</dbReference>